<reference evidence="1 2" key="1">
    <citation type="journal article" date="2019" name="Nat. Ecol. Evol.">
        <title>Megaphylogeny resolves global patterns of mushroom evolution.</title>
        <authorList>
            <person name="Varga T."/>
            <person name="Krizsan K."/>
            <person name="Foldi C."/>
            <person name="Dima B."/>
            <person name="Sanchez-Garcia M."/>
            <person name="Sanchez-Ramirez S."/>
            <person name="Szollosi G.J."/>
            <person name="Szarkandi J.G."/>
            <person name="Papp V."/>
            <person name="Albert L."/>
            <person name="Andreopoulos W."/>
            <person name="Angelini C."/>
            <person name="Antonin V."/>
            <person name="Barry K.W."/>
            <person name="Bougher N.L."/>
            <person name="Buchanan P."/>
            <person name="Buyck B."/>
            <person name="Bense V."/>
            <person name="Catcheside P."/>
            <person name="Chovatia M."/>
            <person name="Cooper J."/>
            <person name="Damon W."/>
            <person name="Desjardin D."/>
            <person name="Finy P."/>
            <person name="Geml J."/>
            <person name="Haridas S."/>
            <person name="Hughes K."/>
            <person name="Justo A."/>
            <person name="Karasinski D."/>
            <person name="Kautmanova I."/>
            <person name="Kiss B."/>
            <person name="Kocsube S."/>
            <person name="Kotiranta H."/>
            <person name="LaButti K.M."/>
            <person name="Lechner B.E."/>
            <person name="Liimatainen K."/>
            <person name="Lipzen A."/>
            <person name="Lukacs Z."/>
            <person name="Mihaltcheva S."/>
            <person name="Morgado L.N."/>
            <person name="Niskanen T."/>
            <person name="Noordeloos M.E."/>
            <person name="Ohm R.A."/>
            <person name="Ortiz-Santana B."/>
            <person name="Ovrebo C."/>
            <person name="Racz N."/>
            <person name="Riley R."/>
            <person name="Savchenko A."/>
            <person name="Shiryaev A."/>
            <person name="Soop K."/>
            <person name="Spirin V."/>
            <person name="Szebenyi C."/>
            <person name="Tomsovsky M."/>
            <person name="Tulloss R.E."/>
            <person name="Uehling J."/>
            <person name="Grigoriev I.V."/>
            <person name="Vagvolgyi C."/>
            <person name="Papp T."/>
            <person name="Martin F.M."/>
            <person name="Miettinen O."/>
            <person name="Hibbett D.S."/>
            <person name="Nagy L.G."/>
        </authorList>
    </citation>
    <scope>NUCLEOTIDE SEQUENCE [LARGE SCALE GENOMIC DNA]</scope>
    <source>
        <strain evidence="1 2">OMC1185</strain>
    </source>
</reference>
<accession>A0A5C3N2P8</accession>
<sequence length="243" mass="27952">MCQSFPSVIRHCYGSFSLVGGRPHCQPRTDRPRATHSIQTIISPCAFYIWIRWHFENDREVIDLIHREFHRIHSLHLNGQDLAAFSQLQPKAAPELRFLELHGFYDRQTQQSFLPNLSHSALDEVEVRHYSLSLFRELLLPSVTSLTLKDCTDAPVPILLALLKNMPLLRVLSLKHSSPRFQGRLAWNPEWAVTLSHLQDLELHDNDRRCAVILAHISCPSLRTFHLQASQPHDENAEATVLP</sequence>
<dbReference type="EMBL" id="ML213513">
    <property type="protein sequence ID" value="TFK50706.1"/>
    <property type="molecule type" value="Genomic_DNA"/>
</dbReference>
<proteinExistence type="predicted"/>
<gene>
    <name evidence="1" type="ORF">OE88DRAFT_287088</name>
</gene>
<dbReference type="Proteomes" id="UP000305948">
    <property type="component" value="Unassembled WGS sequence"/>
</dbReference>
<dbReference type="AlphaFoldDB" id="A0A5C3N2P8"/>
<evidence type="ECO:0000313" key="2">
    <source>
        <dbReference type="Proteomes" id="UP000305948"/>
    </source>
</evidence>
<dbReference type="InterPro" id="IPR032675">
    <property type="entry name" value="LRR_dom_sf"/>
</dbReference>
<organism evidence="1 2">
    <name type="scientific">Heliocybe sulcata</name>
    <dbReference type="NCBI Taxonomy" id="5364"/>
    <lineage>
        <taxon>Eukaryota</taxon>
        <taxon>Fungi</taxon>
        <taxon>Dikarya</taxon>
        <taxon>Basidiomycota</taxon>
        <taxon>Agaricomycotina</taxon>
        <taxon>Agaricomycetes</taxon>
        <taxon>Gloeophyllales</taxon>
        <taxon>Gloeophyllaceae</taxon>
        <taxon>Heliocybe</taxon>
    </lineage>
</organism>
<dbReference type="SUPFAM" id="SSF52047">
    <property type="entry name" value="RNI-like"/>
    <property type="match status" value="1"/>
</dbReference>
<keyword evidence="2" id="KW-1185">Reference proteome</keyword>
<protein>
    <recommendedName>
        <fullName evidence="3">F-box domain-containing protein</fullName>
    </recommendedName>
</protein>
<dbReference type="OrthoDB" id="3181669at2759"/>
<evidence type="ECO:0008006" key="3">
    <source>
        <dbReference type="Google" id="ProtNLM"/>
    </source>
</evidence>
<dbReference type="Gene3D" id="3.80.10.10">
    <property type="entry name" value="Ribonuclease Inhibitor"/>
    <property type="match status" value="1"/>
</dbReference>
<evidence type="ECO:0000313" key="1">
    <source>
        <dbReference type="EMBL" id="TFK50706.1"/>
    </source>
</evidence>
<name>A0A5C3N2P8_9AGAM</name>